<reference evidence="2 3" key="1">
    <citation type="journal article" date="2022" name="Arch. Microbiol.">
        <title>Paraburkholderia bengalensis sp. nov. isolated from roots of Oryza sativa, IR64.</title>
        <authorList>
            <person name="Nag P."/>
            <person name="Mondal N."/>
            <person name="Sarkar J."/>
            <person name="Das S."/>
        </authorList>
    </citation>
    <scope>NUCLEOTIDE SEQUENCE [LARGE SCALE GENOMIC DNA]</scope>
    <source>
        <strain evidence="2 3">IR64_4_BI</strain>
    </source>
</reference>
<accession>A0ABU8J3M9</accession>
<gene>
    <name evidence="2" type="ORF">H3V53_36550</name>
</gene>
<dbReference type="Proteomes" id="UP001386437">
    <property type="component" value="Unassembled WGS sequence"/>
</dbReference>
<feature type="region of interest" description="Disordered" evidence="1">
    <location>
        <begin position="58"/>
        <end position="94"/>
    </location>
</feature>
<evidence type="ECO:0000313" key="3">
    <source>
        <dbReference type="Proteomes" id="UP001386437"/>
    </source>
</evidence>
<protein>
    <submittedName>
        <fullName evidence="2">Uncharacterized protein</fullName>
    </submittedName>
</protein>
<keyword evidence="3" id="KW-1185">Reference proteome</keyword>
<feature type="compositionally biased region" description="Basic and acidic residues" evidence="1">
    <location>
        <begin position="75"/>
        <end position="84"/>
    </location>
</feature>
<evidence type="ECO:0000256" key="1">
    <source>
        <dbReference type="SAM" id="MobiDB-lite"/>
    </source>
</evidence>
<organism evidence="2 3">
    <name type="scientific">Paraburkholderia bengalensis</name>
    <dbReference type="NCBI Taxonomy" id="2747562"/>
    <lineage>
        <taxon>Bacteria</taxon>
        <taxon>Pseudomonadati</taxon>
        <taxon>Pseudomonadota</taxon>
        <taxon>Betaproteobacteria</taxon>
        <taxon>Burkholderiales</taxon>
        <taxon>Burkholderiaceae</taxon>
        <taxon>Paraburkholderia</taxon>
    </lineage>
</organism>
<evidence type="ECO:0000313" key="2">
    <source>
        <dbReference type="EMBL" id="MEI6002436.1"/>
    </source>
</evidence>
<name>A0ABU8J3M9_9BURK</name>
<dbReference type="EMBL" id="JACFYJ010000112">
    <property type="protein sequence ID" value="MEI6002436.1"/>
    <property type="molecule type" value="Genomic_DNA"/>
</dbReference>
<comment type="caution">
    <text evidence="2">The sequence shown here is derived from an EMBL/GenBank/DDBJ whole genome shotgun (WGS) entry which is preliminary data.</text>
</comment>
<sequence length="244" mass="26771">MPENIANDLSTFGGVTASDYANILAADPFASVGDDTGERPLPPARYVYTGISLPYQEAPAEAPSSGTEYDVSDENLDKSQHAEESSTSFKVEAGAGSEKIGSSVKAIGQWTWTNKWSWETSKDYKATAKVKFGPPSSGYSGTTLFDVYEDMLFHTFMFRRATPAIAAQGLLTDQSGHPLPNEKIRFIIGMQTLTTYTNSRGEYKIPLRIQHQGVVTAKIIARGREKKMRVPISLHQPAVLDLRM</sequence>
<proteinExistence type="predicted"/>
<dbReference type="RefSeq" id="WP_336602064.1">
    <property type="nucleotide sequence ID" value="NZ_JACFYJ010000112.1"/>
</dbReference>